<feature type="region of interest" description="Disordered" evidence="1">
    <location>
        <begin position="1"/>
        <end position="25"/>
    </location>
</feature>
<gene>
    <name evidence="2" type="ORF">GCM10011387_21760</name>
</gene>
<name>A0A916UCQ3_9SPHI</name>
<accession>A0A916UCQ3</accession>
<evidence type="ECO:0000313" key="2">
    <source>
        <dbReference type="EMBL" id="GGC68041.1"/>
    </source>
</evidence>
<reference evidence="2" key="2">
    <citation type="submission" date="2020-09" db="EMBL/GenBank/DDBJ databases">
        <authorList>
            <person name="Sun Q."/>
            <person name="Zhou Y."/>
        </authorList>
    </citation>
    <scope>NUCLEOTIDE SEQUENCE</scope>
    <source>
        <strain evidence="2">CGMCC 1.15343</strain>
    </source>
</reference>
<organism evidence="2 3">
    <name type="scientific">Pedobacter quisquiliarum</name>
    <dbReference type="NCBI Taxonomy" id="1834438"/>
    <lineage>
        <taxon>Bacteria</taxon>
        <taxon>Pseudomonadati</taxon>
        <taxon>Bacteroidota</taxon>
        <taxon>Sphingobacteriia</taxon>
        <taxon>Sphingobacteriales</taxon>
        <taxon>Sphingobacteriaceae</taxon>
        <taxon>Pedobacter</taxon>
    </lineage>
</organism>
<proteinExistence type="predicted"/>
<evidence type="ECO:0000256" key="1">
    <source>
        <dbReference type="SAM" id="MobiDB-lite"/>
    </source>
</evidence>
<protein>
    <submittedName>
        <fullName evidence="2">Uncharacterized protein</fullName>
    </submittedName>
</protein>
<dbReference type="AlphaFoldDB" id="A0A916UCQ3"/>
<reference evidence="2" key="1">
    <citation type="journal article" date="2014" name="Int. J. Syst. Evol. Microbiol.">
        <title>Complete genome sequence of Corynebacterium casei LMG S-19264T (=DSM 44701T), isolated from a smear-ripened cheese.</title>
        <authorList>
            <consortium name="US DOE Joint Genome Institute (JGI-PGF)"/>
            <person name="Walter F."/>
            <person name="Albersmeier A."/>
            <person name="Kalinowski J."/>
            <person name="Ruckert C."/>
        </authorList>
    </citation>
    <scope>NUCLEOTIDE SEQUENCE</scope>
    <source>
        <strain evidence="2">CGMCC 1.15343</strain>
    </source>
</reference>
<comment type="caution">
    <text evidence="2">The sequence shown here is derived from an EMBL/GenBank/DDBJ whole genome shotgun (WGS) entry which is preliminary data.</text>
</comment>
<dbReference type="EMBL" id="BMIL01000007">
    <property type="protein sequence ID" value="GGC68041.1"/>
    <property type="molecule type" value="Genomic_DNA"/>
</dbReference>
<evidence type="ECO:0000313" key="3">
    <source>
        <dbReference type="Proteomes" id="UP000651668"/>
    </source>
</evidence>
<feature type="compositionally biased region" description="Polar residues" evidence="1">
    <location>
        <begin position="1"/>
        <end position="13"/>
    </location>
</feature>
<dbReference type="Proteomes" id="UP000651668">
    <property type="component" value="Unassembled WGS sequence"/>
</dbReference>
<sequence>MTNKDQNINNKPGSKQPPRPGAVSSDDLYFTSEMIERIKESQREIKEGKHIVVRTKEDLDKFFEEL</sequence>
<keyword evidence="3" id="KW-1185">Reference proteome</keyword>